<dbReference type="GO" id="GO:0016597">
    <property type="term" value="F:amino acid binding"/>
    <property type="evidence" value="ECO:0007669"/>
    <property type="project" value="UniProtKB-ARBA"/>
</dbReference>
<dbReference type="Gene3D" id="3.40.190.10">
    <property type="entry name" value="Periplasmic binding protein-like II"/>
    <property type="match status" value="1"/>
</dbReference>
<dbReference type="CDD" id="cd13610">
    <property type="entry name" value="PBP2_ChoS"/>
    <property type="match status" value="1"/>
</dbReference>
<dbReference type="GO" id="GO:0006865">
    <property type="term" value="P:amino acid transport"/>
    <property type="evidence" value="ECO:0007669"/>
    <property type="project" value="UniProtKB-KW"/>
</dbReference>
<dbReference type="GO" id="GO:0043190">
    <property type="term" value="C:ATP-binding cassette (ABC) transporter complex"/>
    <property type="evidence" value="ECO:0007669"/>
    <property type="project" value="InterPro"/>
</dbReference>
<dbReference type="Proteomes" id="UP000264294">
    <property type="component" value="Unassembled WGS sequence"/>
</dbReference>
<dbReference type="InterPro" id="IPR051204">
    <property type="entry name" value="ABC_transp_perm/SBD"/>
</dbReference>
<evidence type="ECO:0000256" key="4">
    <source>
        <dbReference type="ARBA" id="ARBA00022692"/>
    </source>
</evidence>
<dbReference type="InterPro" id="IPR035906">
    <property type="entry name" value="MetI-like_sf"/>
</dbReference>
<dbReference type="Pfam" id="PF04069">
    <property type="entry name" value="OpuAC"/>
    <property type="match status" value="1"/>
</dbReference>
<comment type="similarity">
    <text evidence="9">In the N-terminal section; belongs to the binding-protein-dependent transport system permease family.</text>
</comment>
<evidence type="ECO:0000256" key="3">
    <source>
        <dbReference type="ARBA" id="ARBA00022448"/>
    </source>
</evidence>
<evidence type="ECO:0000256" key="11">
    <source>
        <dbReference type="ARBA" id="ARBA00067268"/>
    </source>
</evidence>
<evidence type="ECO:0000256" key="7">
    <source>
        <dbReference type="ARBA" id="ARBA00023136"/>
    </source>
</evidence>
<dbReference type="EMBL" id="JMQC01000008">
    <property type="protein sequence ID" value="KFN04463.1"/>
    <property type="molecule type" value="Genomic_DNA"/>
</dbReference>
<comment type="similarity">
    <text evidence="2">Belongs to the binding-protein-dependent transport system permease family. CysTW subfamily.</text>
</comment>
<evidence type="ECO:0000259" key="13">
    <source>
        <dbReference type="PROSITE" id="PS50928"/>
    </source>
</evidence>
<feature type="transmembrane region" description="Helical" evidence="12">
    <location>
        <begin position="23"/>
        <end position="44"/>
    </location>
</feature>
<evidence type="ECO:0000313" key="17">
    <source>
        <dbReference type="Proteomes" id="UP000264294"/>
    </source>
</evidence>
<comment type="similarity">
    <text evidence="8">In the C-terminal section; belongs to the OsmX family.</text>
</comment>
<proteinExistence type="inferred from homology"/>
<dbReference type="STRING" id="1405.B7492_12300"/>
<dbReference type="SUPFAM" id="SSF161098">
    <property type="entry name" value="MetI-like"/>
    <property type="match status" value="1"/>
</dbReference>
<keyword evidence="4 12" id="KW-0812">Transmembrane</keyword>
<sequence length="503" mass="56063">MTDLFQTFHERKLELLSALSEHLQISLISLFFAVLIAVPLGILLTRKERIAEFIIGTSAVMQTIPSLALLGLLIPLVGIGKLPAIIALVVYALLPILRNTYTGIRKLDDSLIEAAKAMGMNSWRRLWKVELPLALPIIMAGIRTAMVLIVGTATLAALIGAGGLGKLILLGIDRNDHALIVLGAIPAALLALFFDIVLRLLENTKRSSKRVILIVGIAIIVVVTPFLWNTQKKDIVIAGKLGSEPEILIQMYKQLIENDTDLHVELKPGLGKTAFVFEALKSGEVDIYPEFSGTALSTFVKEEPKSTNRDEVYEQARTGMEKKYNMMMLKPMDYNNTYALAMPKKTAEQYNVNTISDLKNIAADARAGFTLEFADREDGYKGMQKLYNYKFSNVKTMEPKLRYSAIQSGDVNVIDAYSTDSELEQYGLKVLKDDKGLFPPYQGAPLLKKETFVQYPELEKVLNKLAGKITDEEMRKMNYEVNVNGKSSEKVAKQFLQKEKLIR</sequence>
<dbReference type="SUPFAM" id="SSF53850">
    <property type="entry name" value="Periplasmic binding protein-like II"/>
    <property type="match status" value="1"/>
</dbReference>
<keyword evidence="17" id="KW-1185">Reference proteome</keyword>
<organism evidence="14 16">
    <name type="scientific">Bacillus clarus</name>
    <dbReference type="NCBI Taxonomy" id="2338372"/>
    <lineage>
        <taxon>Bacteria</taxon>
        <taxon>Bacillati</taxon>
        <taxon>Bacillota</taxon>
        <taxon>Bacilli</taxon>
        <taxon>Bacillales</taxon>
        <taxon>Bacillaceae</taxon>
        <taxon>Bacillus</taxon>
        <taxon>Bacillus cereus group</taxon>
    </lineage>
</organism>
<evidence type="ECO:0000313" key="16">
    <source>
        <dbReference type="Proteomes" id="UP000029389"/>
    </source>
</evidence>
<dbReference type="FunFam" id="1.10.3720.10:FF:000001">
    <property type="entry name" value="Glycine betaine ABC transporter, permease"/>
    <property type="match status" value="1"/>
</dbReference>
<dbReference type="PANTHER" id="PTHR30177">
    <property type="entry name" value="GLYCINE BETAINE/L-PROLINE TRANSPORT SYSTEM PERMEASE PROTEIN PROW"/>
    <property type="match status" value="1"/>
</dbReference>
<dbReference type="Pfam" id="PF00528">
    <property type="entry name" value="BPD_transp_1"/>
    <property type="match status" value="1"/>
</dbReference>
<evidence type="ECO:0000256" key="8">
    <source>
        <dbReference type="ARBA" id="ARBA00035642"/>
    </source>
</evidence>
<dbReference type="EMBL" id="QVOD01000012">
    <property type="protein sequence ID" value="RFT66735.1"/>
    <property type="molecule type" value="Genomic_DNA"/>
</dbReference>
<dbReference type="GO" id="GO:0031460">
    <property type="term" value="P:glycine betaine transport"/>
    <property type="evidence" value="ECO:0007669"/>
    <property type="project" value="TreeGrafter"/>
</dbReference>
<reference evidence="15 17" key="2">
    <citation type="submission" date="2018-08" db="EMBL/GenBank/DDBJ databases">
        <title>Bacillus clarus sp. nov. strain PS00077A.</title>
        <authorList>
            <person name="Mendez Acevedo M."/>
            <person name="Carroll L."/>
            <person name="Mukherjee M."/>
            <person name="Wiedmann M."/>
            <person name="Kovac J."/>
        </authorList>
    </citation>
    <scope>NUCLEOTIDE SEQUENCE [LARGE SCALE GENOMIC DNA]</scope>
    <source>
        <strain evidence="15 17">PS00077A</strain>
    </source>
</reference>
<comment type="caution">
    <text evidence="14">The sequence shown here is derived from an EMBL/GenBank/DDBJ whole genome shotgun (WGS) entry which is preliminary data.</text>
</comment>
<dbReference type="CDD" id="cd06261">
    <property type="entry name" value="TM_PBP2"/>
    <property type="match status" value="1"/>
</dbReference>
<dbReference type="FunFam" id="3.40.190.120:FF:000002">
    <property type="entry name" value="Osmoprotectant ABC transporter, permease protein"/>
    <property type="match status" value="1"/>
</dbReference>
<keyword evidence="6 12" id="KW-1133">Transmembrane helix</keyword>
<protein>
    <recommendedName>
        <fullName evidence="11">Probable ergothioneine transporter EgtUBC</fullName>
    </recommendedName>
</protein>
<dbReference type="GO" id="GO:0022857">
    <property type="term" value="F:transmembrane transporter activity"/>
    <property type="evidence" value="ECO:0007669"/>
    <property type="project" value="InterPro"/>
</dbReference>
<feature type="transmembrane region" description="Helical" evidence="12">
    <location>
        <begin position="80"/>
        <end position="97"/>
    </location>
</feature>
<name>A0A090Z276_9BACI</name>
<dbReference type="InterPro" id="IPR000515">
    <property type="entry name" value="MetI-like"/>
</dbReference>
<dbReference type="PATRIC" id="fig|1405.8.peg.4863"/>
<comment type="subunit">
    <text evidence="10">The complex is probably composed of at least an ATP-binding protein (EgtUA) and a transmembrane protein (EgtUBC).</text>
</comment>
<dbReference type="Gene3D" id="3.40.190.120">
    <property type="entry name" value="Osmoprotection protein (prox), domain 2"/>
    <property type="match status" value="1"/>
</dbReference>
<reference evidence="14 16" key="1">
    <citation type="submission" date="2014-04" db="EMBL/GenBank/DDBJ databases">
        <authorList>
            <person name="Bishop-Lilly K.A."/>
            <person name="Broomall S.M."/>
            <person name="Chain P.S."/>
            <person name="Chertkov O."/>
            <person name="Coyne S.R."/>
            <person name="Daligault H.E."/>
            <person name="Davenport K.W."/>
            <person name="Erkkila T."/>
            <person name="Frey K.G."/>
            <person name="Gibbons H.S."/>
            <person name="Gu W."/>
            <person name="Jaissle J."/>
            <person name="Johnson S.L."/>
            <person name="Koroleva G.I."/>
            <person name="Ladner J.T."/>
            <person name="Lo C.-C."/>
            <person name="Minogue T.D."/>
            <person name="Munk C."/>
            <person name="Palacios G.F."/>
            <person name="Redden C.L."/>
            <person name="Rosenzweig C.N."/>
            <person name="Scholz M.B."/>
            <person name="Teshima H."/>
            <person name="Xu Y."/>
        </authorList>
    </citation>
    <scope>NUCLEOTIDE SEQUENCE [LARGE SCALE GENOMIC DNA]</scope>
    <source>
        <strain evidence="14 16">BHP</strain>
    </source>
</reference>
<keyword evidence="7 12" id="KW-0472">Membrane</keyword>
<keyword evidence="3 12" id="KW-0813">Transport</keyword>
<feature type="domain" description="ABC transmembrane type-1" evidence="13">
    <location>
        <begin position="19"/>
        <end position="198"/>
    </location>
</feature>
<gene>
    <name evidence="15" type="ORF">D0U04_12580</name>
    <name evidence="14" type="ORF">DJ93_4728</name>
</gene>
<feature type="transmembrane region" description="Helical" evidence="12">
    <location>
        <begin position="53"/>
        <end position="74"/>
    </location>
</feature>
<keyword evidence="5" id="KW-0029">Amino-acid transport</keyword>
<evidence type="ECO:0000256" key="1">
    <source>
        <dbReference type="ARBA" id="ARBA00004651"/>
    </source>
</evidence>
<dbReference type="PANTHER" id="PTHR30177:SF4">
    <property type="entry name" value="OSMOPROTECTANT IMPORT PERMEASE PROTEIN OSMW"/>
    <property type="match status" value="1"/>
</dbReference>
<evidence type="ECO:0000313" key="15">
    <source>
        <dbReference type="EMBL" id="RFT66735.1"/>
    </source>
</evidence>
<accession>A0A090Z276</accession>
<feature type="transmembrane region" description="Helical" evidence="12">
    <location>
        <begin position="210"/>
        <end position="228"/>
    </location>
</feature>
<evidence type="ECO:0000256" key="9">
    <source>
        <dbReference type="ARBA" id="ARBA00035652"/>
    </source>
</evidence>
<dbReference type="Gene3D" id="1.10.3720.10">
    <property type="entry name" value="MetI-like"/>
    <property type="match status" value="1"/>
</dbReference>
<feature type="transmembrane region" description="Helical" evidence="12">
    <location>
        <begin position="179"/>
        <end position="198"/>
    </location>
</feature>
<dbReference type="PROSITE" id="PS50928">
    <property type="entry name" value="ABC_TM1"/>
    <property type="match status" value="1"/>
</dbReference>
<evidence type="ECO:0000256" key="6">
    <source>
        <dbReference type="ARBA" id="ARBA00022989"/>
    </source>
</evidence>
<dbReference type="Proteomes" id="UP000029389">
    <property type="component" value="Unassembled WGS sequence"/>
</dbReference>
<feature type="transmembrane region" description="Helical" evidence="12">
    <location>
        <begin position="133"/>
        <end position="159"/>
    </location>
</feature>
<evidence type="ECO:0000313" key="14">
    <source>
        <dbReference type="EMBL" id="KFN04463.1"/>
    </source>
</evidence>
<dbReference type="RefSeq" id="WP_042983565.1">
    <property type="nucleotide sequence ID" value="NZ_JMQC01000008.1"/>
</dbReference>
<comment type="subcellular location">
    <subcellularLocation>
        <location evidence="1 12">Cell membrane</location>
        <topology evidence="1 12">Multi-pass membrane protein</topology>
    </subcellularLocation>
</comment>
<dbReference type="InterPro" id="IPR007210">
    <property type="entry name" value="ABC_Gly_betaine_transp_sub-bd"/>
</dbReference>
<evidence type="ECO:0000256" key="12">
    <source>
        <dbReference type="RuleBase" id="RU363032"/>
    </source>
</evidence>
<evidence type="ECO:0000256" key="10">
    <source>
        <dbReference type="ARBA" id="ARBA00066154"/>
    </source>
</evidence>
<evidence type="ECO:0000256" key="2">
    <source>
        <dbReference type="ARBA" id="ARBA00007069"/>
    </source>
</evidence>
<dbReference type="InterPro" id="IPR058089">
    <property type="entry name" value="EgtUBC_SBD"/>
</dbReference>
<evidence type="ECO:0000256" key="5">
    <source>
        <dbReference type="ARBA" id="ARBA00022970"/>
    </source>
</evidence>
<dbReference type="AlphaFoldDB" id="A0A090Z276"/>